<evidence type="ECO:0000256" key="1">
    <source>
        <dbReference type="SAM" id="Phobius"/>
    </source>
</evidence>
<reference evidence="2" key="1">
    <citation type="submission" date="2020-05" db="EMBL/GenBank/DDBJ databases">
        <authorList>
            <person name="Chiriac C."/>
            <person name="Salcher M."/>
            <person name="Ghai R."/>
            <person name="Kavagutti S V."/>
        </authorList>
    </citation>
    <scope>NUCLEOTIDE SEQUENCE</scope>
</reference>
<keyword evidence="1" id="KW-0812">Transmembrane</keyword>
<organism evidence="2">
    <name type="scientific">freshwater metagenome</name>
    <dbReference type="NCBI Taxonomy" id="449393"/>
    <lineage>
        <taxon>unclassified sequences</taxon>
        <taxon>metagenomes</taxon>
        <taxon>ecological metagenomes</taxon>
    </lineage>
</organism>
<dbReference type="EMBL" id="CAEZWJ010000015">
    <property type="protein sequence ID" value="CAB4652213.1"/>
    <property type="molecule type" value="Genomic_DNA"/>
</dbReference>
<gene>
    <name evidence="2" type="ORF">UFOPK2214_00675</name>
</gene>
<dbReference type="AlphaFoldDB" id="A0A6J6KUN8"/>
<keyword evidence="1" id="KW-0472">Membrane</keyword>
<proteinExistence type="predicted"/>
<sequence length="132" mass="14369">MNVVTVLSSSVGINLIGGGLILVGIILLGVTLSFWKAAVEDPEVLAPLEVMADRRFARADDTHRLALLNSVRPEGADPVVHHVAPAMLAREPISEPKRPYRDPFNHADDSVDVVENTAVIIDPLLNINQEKY</sequence>
<feature type="transmembrane region" description="Helical" evidence="1">
    <location>
        <begin position="12"/>
        <end position="35"/>
    </location>
</feature>
<evidence type="ECO:0000313" key="2">
    <source>
        <dbReference type="EMBL" id="CAB4652213.1"/>
    </source>
</evidence>
<protein>
    <submittedName>
        <fullName evidence="2">Unannotated protein</fullName>
    </submittedName>
</protein>
<keyword evidence="1" id="KW-1133">Transmembrane helix</keyword>
<accession>A0A6J6KUN8</accession>
<name>A0A6J6KUN8_9ZZZZ</name>